<evidence type="ECO:0000259" key="2">
    <source>
        <dbReference type="Pfam" id="PF11350"/>
    </source>
</evidence>
<feature type="compositionally biased region" description="Gly residues" evidence="1">
    <location>
        <begin position="66"/>
        <end position="114"/>
    </location>
</feature>
<feature type="region of interest" description="Disordered" evidence="1">
    <location>
        <begin position="311"/>
        <end position="357"/>
    </location>
</feature>
<protein>
    <recommendedName>
        <fullName evidence="2">DUF3152 domain-containing protein</fullName>
    </recommendedName>
</protein>
<dbReference type="EMBL" id="CP029159">
    <property type="protein sequence ID" value="QKM67623.1"/>
    <property type="molecule type" value="Genomic_DNA"/>
</dbReference>
<reference evidence="3 4" key="1">
    <citation type="journal article" date="2012" name="J. Bacteriol.">
        <title>Draft genome of Streptomyces tsukubaensis NRRL 18488, the producer of the clinically important immunosuppressant tacrolimus (FK506).</title>
        <authorList>
            <person name="Barreiro C."/>
            <person name="Prieto C."/>
            <person name="Sola-Landa A."/>
            <person name="Solera E."/>
            <person name="Martinez-Castro M."/>
            <person name="Perez-Redondo R."/>
            <person name="Garcia-Estrada C."/>
            <person name="Aparicio J.F."/>
            <person name="Fernandez-Martinez L.T."/>
            <person name="Santos-Aberturas J."/>
            <person name="Salehi-Najafabadi Z."/>
            <person name="Rodriguez-Garcia A."/>
            <person name="Tauch A."/>
            <person name="Martin J.F."/>
        </authorList>
    </citation>
    <scope>NUCLEOTIDE SEQUENCE [LARGE SCALE GENOMIC DNA]</scope>
    <source>
        <strain evidence="4">DSM 42081 / NBRC 108919 / NRRL 18488 / 9993</strain>
    </source>
</reference>
<keyword evidence="4" id="KW-1185">Reference proteome</keyword>
<dbReference type="AlphaFoldDB" id="A0A7G3UB67"/>
<sequence>MGRHSRKGPAPKSSPRADSSPSSPSGSAAFSAPADAGRASEAGPDAAHGTGGRGAQPGTDAAAYGTGSGPAGAYGAGGQPGQPDGGYGPGGYGTGGGYGAGPQPGGGYGTGGQPAPGYHRSAHQPGDYGTGAHHSAPAGPGGFTAPQGQAGPAAPVGYGAEHTATGYGVPQARGGHPEQHEPGGGWGAGPGTAVPPHSGAPTGQLPRPSGPQAPPGTAATGSRIPGPRREFVDAFDPSGAPADGTGTLHGTEAPDGRPRGPQAPHDGTAAPAAVPDQRTPLGGTKSRTVTGIAAAAVTTVLAIIVAGQVATENERREETGTTGDERAEDTGPASRSDSRDTPPQPALRDTKPQAPTYEQLMATRFPIDREFTGSGTFQAVPGFDKAPGKGKVFRYRVDVEKGLKMDGLLFATAVQRTLNDRRSWAGNGERTFERISSGEPAFVITLASPGTTDVWCAKSGLNTSIDKVSCDSASTSRVMINAYRWGLGSETYGPGAMFAYRQMLINHEVGHRLGHGHVSCRTEGALAPVMQQQTKSLNINDIRCRPNPWVHPKG</sequence>
<feature type="compositionally biased region" description="Low complexity" evidence="1">
    <location>
        <begin position="130"/>
        <end position="160"/>
    </location>
</feature>
<gene>
    <name evidence="3" type="ORF">STSU_011090</name>
</gene>
<feature type="compositionally biased region" description="Low complexity" evidence="1">
    <location>
        <begin position="10"/>
        <end position="40"/>
    </location>
</feature>
<feature type="compositionally biased region" description="Basic and acidic residues" evidence="1">
    <location>
        <begin position="312"/>
        <end position="329"/>
    </location>
</feature>
<dbReference type="Pfam" id="PF11350">
    <property type="entry name" value="DUF3152"/>
    <property type="match status" value="1"/>
</dbReference>
<dbReference type="Proteomes" id="UP000005940">
    <property type="component" value="Chromosome"/>
</dbReference>
<feature type="region of interest" description="Disordered" evidence="1">
    <location>
        <begin position="1"/>
        <end position="285"/>
    </location>
</feature>
<dbReference type="InterPro" id="IPR022603">
    <property type="entry name" value="DUF3152"/>
</dbReference>
<evidence type="ECO:0000313" key="4">
    <source>
        <dbReference type="Proteomes" id="UP000005940"/>
    </source>
</evidence>
<feature type="domain" description="DUF3152" evidence="2">
    <location>
        <begin position="372"/>
        <end position="544"/>
    </location>
</feature>
<name>A0A7G3UB67_STRT9</name>
<evidence type="ECO:0000256" key="1">
    <source>
        <dbReference type="SAM" id="MobiDB-lite"/>
    </source>
</evidence>
<accession>A0A7G3UB67</accession>
<proteinExistence type="predicted"/>
<evidence type="ECO:0000313" key="3">
    <source>
        <dbReference type="EMBL" id="QKM67623.1"/>
    </source>
</evidence>
<organism evidence="3 4">
    <name type="scientific">Streptomyces tsukubensis (strain DSM 42081 / NBRC 108919 / NRRL 18488 / 9993)</name>
    <dbReference type="NCBI Taxonomy" id="1114943"/>
    <lineage>
        <taxon>Bacteria</taxon>
        <taxon>Bacillati</taxon>
        <taxon>Actinomycetota</taxon>
        <taxon>Actinomycetes</taxon>
        <taxon>Kitasatosporales</taxon>
        <taxon>Streptomycetaceae</taxon>
        <taxon>Streptomyces</taxon>
    </lineage>
</organism>
<dbReference type="RefSeq" id="WP_130584847.1">
    <property type="nucleotide sequence ID" value="NZ_CP029159.1"/>
</dbReference>
<dbReference type="SUPFAM" id="SSF55486">
    <property type="entry name" value="Metalloproteases ('zincins'), catalytic domain"/>
    <property type="match status" value="1"/>
</dbReference>